<reference evidence="1 2" key="1">
    <citation type="submission" date="2020-07" db="EMBL/GenBank/DDBJ databases">
        <title>Comparative genomics of pyrophilous fungi reveals a link between fire events and developmental genes.</title>
        <authorList>
            <consortium name="DOE Joint Genome Institute"/>
            <person name="Steindorff A.S."/>
            <person name="Carver A."/>
            <person name="Calhoun S."/>
            <person name="Stillman K."/>
            <person name="Liu H."/>
            <person name="Lipzen A."/>
            <person name="Pangilinan J."/>
            <person name="Labutti K."/>
            <person name="Bruns T.D."/>
            <person name="Grigoriev I.V."/>
        </authorList>
    </citation>
    <scope>NUCLEOTIDE SEQUENCE [LARGE SCALE GENOMIC DNA]</scope>
    <source>
        <strain evidence="1 2">CBS 144469</strain>
    </source>
</reference>
<protein>
    <submittedName>
        <fullName evidence="1">Uncharacterized protein</fullName>
    </submittedName>
</protein>
<evidence type="ECO:0000313" key="1">
    <source>
        <dbReference type="EMBL" id="KAF6765478.1"/>
    </source>
</evidence>
<keyword evidence="2" id="KW-1185">Reference proteome</keyword>
<dbReference type="OrthoDB" id="3067340at2759"/>
<comment type="caution">
    <text evidence="1">The sequence shown here is derived from an EMBL/GenBank/DDBJ whole genome shotgun (WGS) entry which is preliminary data.</text>
</comment>
<proteinExistence type="predicted"/>
<gene>
    <name evidence="1" type="ORF">DFP72DRAFT_1058062</name>
</gene>
<name>A0A8H6IHC0_9AGAR</name>
<sequence>MDPSILLAQVINEDMLQQHGLNQNPAVVELQRGYIRGIWTLLDNEERLELLKVQPLRLLKQLEEEGNITRNDIEILIESQLHDRFSDFDLEFDATMHILDKHDAYITGQFTLGLIDGGFKTDEIDFHIPAVQTTAFINSMITQGFTELDKDIMDGVEGGKRANVISCEKHPLVSIAHFHSTVSMNYIAHHGLVLLYPALTLRRAGLSNGGPWDTHINAFQAIQKYQNLGYTITVVSDVEGHCCGSDPSCPQAIRSLQDKGVCHFRWADFRMTRSSRLRTSRDARKCIWQLATGDWCVGAGGENTGMVMVNGHCEVIKNNQDCQMQEEE</sequence>
<organism evidence="1 2">
    <name type="scientific">Ephemerocybe angulata</name>
    <dbReference type="NCBI Taxonomy" id="980116"/>
    <lineage>
        <taxon>Eukaryota</taxon>
        <taxon>Fungi</taxon>
        <taxon>Dikarya</taxon>
        <taxon>Basidiomycota</taxon>
        <taxon>Agaricomycotina</taxon>
        <taxon>Agaricomycetes</taxon>
        <taxon>Agaricomycetidae</taxon>
        <taxon>Agaricales</taxon>
        <taxon>Agaricineae</taxon>
        <taxon>Psathyrellaceae</taxon>
        <taxon>Ephemerocybe</taxon>
    </lineage>
</organism>
<dbReference type="EMBL" id="JACGCI010000002">
    <property type="protein sequence ID" value="KAF6765478.1"/>
    <property type="molecule type" value="Genomic_DNA"/>
</dbReference>
<dbReference type="Proteomes" id="UP000521943">
    <property type="component" value="Unassembled WGS sequence"/>
</dbReference>
<accession>A0A8H6IHC0</accession>
<evidence type="ECO:0000313" key="2">
    <source>
        <dbReference type="Proteomes" id="UP000521943"/>
    </source>
</evidence>
<dbReference type="AlphaFoldDB" id="A0A8H6IHC0"/>